<dbReference type="EMBL" id="AZCX01000010">
    <property type="protein sequence ID" value="KRK47329.1"/>
    <property type="molecule type" value="Genomic_DNA"/>
</dbReference>
<sequence length="123" mass="13880">MQKSQLSNAKKAGWIVWWIEFAFLILGGIVWGYIAGHPAVLGAKWQSYQVVVNVLVGLVALWHVFIQVLAYVAVDRLSKNDNYLWPIILIVIGFMGDYLYLIPGIWGLISNGNHRVDRAHFAS</sequence>
<feature type="transmembrane region" description="Helical" evidence="1">
    <location>
        <begin position="83"/>
        <end position="109"/>
    </location>
</feature>
<protein>
    <recommendedName>
        <fullName evidence="4">Integral membrane protein</fullName>
    </recommendedName>
</protein>
<feature type="transmembrane region" description="Helical" evidence="1">
    <location>
        <begin position="54"/>
        <end position="74"/>
    </location>
</feature>
<proteinExistence type="predicted"/>
<feature type="transmembrane region" description="Helical" evidence="1">
    <location>
        <begin position="12"/>
        <end position="34"/>
    </location>
</feature>
<accession>A0A0R1HV24</accession>
<gene>
    <name evidence="2" type="ORF">FC96_GL000600</name>
</gene>
<dbReference type="AlphaFoldDB" id="A0A0R1HV24"/>
<organism evidence="2 3">
    <name type="scientific">Secundilactobacillus kimchicus JCM 15530</name>
    <dbReference type="NCBI Taxonomy" id="1302272"/>
    <lineage>
        <taxon>Bacteria</taxon>
        <taxon>Bacillati</taxon>
        <taxon>Bacillota</taxon>
        <taxon>Bacilli</taxon>
        <taxon>Lactobacillales</taxon>
        <taxon>Lactobacillaceae</taxon>
        <taxon>Secundilactobacillus</taxon>
    </lineage>
</organism>
<reference evidence="2 3" key="1">
    <citation type="journal article" date="2015" name="Genome Announc.">
        <title>Expanding the biotechnology potential of lactobacilli through comparative genomics of 213 strains and associated genera.</title>
        <authorList>
            <person name="Sun Z."/>
            <person name="Harris H.M."/>
            <person name="McCann A."/>
            <person name="Guo C."/>
            <person name="Argimon S."/>
            <person name="Zhang W."/>
            <person name="Yang X."/>
            <person name="Jeffery I.B."/>
            <person name="Cooney J.C."/>
            <person name="Kagawa T.F."/>
            <person name="Liu W."/>
            <person name="Song Y."/>
            <person name="Salvetti E."/>
            <person name="Wrobel A."/>
            <person name="Rasinkangas P."/>
            <person name="Parkhill J."/>
            <person name="Rea M.C."/>
            <person name="O'Sullivan O."/>
            <person name="Ritari J."/>
            <person name="Douillard F.P."/>
            <person name="Paul Ross R."/>
            <person name="Yang R."/>
            <person name="Briner A.E."/>
            <person name="Felis G.E."/>
            <person name="de Vos W.M."/>
            <person name="Barrangou R."/>
            <person name="Klaenhammer T.R."/>
            <person name="Caufield P.W."/>
            <person name="Cui Y."/>
            <person name="Zhang H."/>
            <person name="O'Toole P.W."/>
        </authorList>
    </citation>
    <scope>NUCLEOTIDE SEQUENCE [LARGE SCALE GENOMIC DNA]</scope>
    <source>
        <strain evidence="2 3">JCM 15530</strain>
    </source>
</reference>
<dbReference type="STRING" id="1302272.FC96_GL000600"/>
<evidence type="ECO:0008006" key="4">
    <source>
        <dbReference type="Google" id="ProtNLM"/>
    </source>
</evidence>
<evidence type="ECO:0000256" key="1">
    <source>
        <dbReference type="SAM" id="Phobius"/>
    </source>
</evidence>
<dbReference type="OrthoDB" id="2316550at2"/>
<comment type="caution">
    <text evidence="2">The sequence shown here is derived from an EMBL/GenBank/DDBJ whole genome shotgun (WGS) entry which is preliminary data.</text>
</comment>
<keyword evidence="3" id="KW-1185">Reference proteome</keyword>
<dbReference type="RefSeq" id="WP_054659887.1">
    <property type="nucleotide sequence ID" value="NZ_AZCX01000010.1"/>
</dbReference>
<dbReference type="PATRIC" id="fig|1302272.5.peg.599"/>
<keyword evidence="1" id="KW-0472">Membrane</keyword>
<evidence type="ECO:0000313" key="3">
    <source>
        <dbReference type="Proteomes" id="UP000050911"/>
    </source>
</evidence>
<dbReference type="Proteomes" id="UP000050911">
    <property type="component" value="Unassembled WGS sequence"/>
</dbReference>
<name>A0A0R1HV24_9LACO</name>
<evidence type="ECO:0000313" key="2">
    <source>
        <dbReference type="EMBL" id="KRK47329.1"/>
    </source>
</evidence>
<keyword evidence="1" id="KW-1133">Transmembrane helix</keyword>
<keyword evidence="1" id="KW-0812">Transmembrane</keyword>